<dbReference type="InterPro" id="IPR037523">
    <property type="entry name" value="VOC_core"/>
</dbReference>
<evidence type="ECO:0000313" key="3">
    <source>
        <dbReference type="Proteomes" id="UP000000238"/>
    </source>
</evidence>
<dbReference type="STRING" id="349521.HCH_06810"/>
<dbReference type="Gene3D" id="3.10.180.10">
    <property type="entry name" value="2,3-Dihydroxybiphenyl 1,2-Dioxygenase, domain 1"/>
    <property type="match status" value="1"/>
</dbReference>
<dbReference type="GO" id="GO:0051213">
    <property type="term" value="F:dioxygenase activity"/>
    <property type="evidence" value="ECO:0007669"/>
    <property type="project" value="UniProtKB-KW"/>
</dbReference>
<dbReference type="InterPro" id="IPR004360">
    <property type="entry name" value="Glyas_Fos-R_dOase_dom"/>
</dbReference>
<dbReference type="AlphaFoldDB" id="Q2S7E1"/>
<dbReference type="EMBL" id="CP000155">
    <property type="protein sequence ID" value="ABC33433.1"/>
    <property type="molecule type" value="Genomic_DNA"/>
</dbReference>
<feature type="domain" description="VOC" evidence="1">
    <location>
        <begin position="2"/>
        <end position="128"/>
    </location>
</feature>
<reference evidence="2 3" key="1">
    <citation type="journal article" date="2005" name="Nucleic Acids Res.">
        <title>Genomic blueprint of Hahella chejuensis, a marine microbe producing an algicidal agent.</title>
        <authorList>
            <person name="Jeong H."/>
            <person name="Yim J.H."/>
            <person name="Lee C."/>
            <person name="Choi S.-H."/>
            <person name="Park Y.K."/>
            <person name="Yoon S.H."/>
            <person name="Hur C.-G."/>
            <person name="Kang H.-Y."/>
            <person name="Kim D."/>
            <person name="Lee H.H."/>
            <person name="Park K.H."/>
            <person name="Park S.-H."/>
            <person name="Park H.-S."/>
            <person name="Lee H.K."/>
            <person name="Oh T.K."/>
            <person name="Kim J.F."/>
        </authorList>
    </citation>
    <scope>NUCLEOTIDE SEQUENCE [LARGE SCALE GENOMIC DNA]</scope>
    <source>
        <strain evidence="2 3">KCTC 2396</strain>
    </source>
</reference>
<dbReference type="PROSITE" id="PS51819">
    <property type="entry name" value="VOC"/>
    <property type="match status" value="1"/>
</dbReference>
<dbReference type="OrthoDB" id="793940at2"/>
<keyword evidence="2" id="KW-0223">Dioxygenase</keyword>
<protein>
    <submittedName>
        <fullName evidence="2">Predicted dioxygenase of extradiol dioxygenase family</fullName>
    </submittedName>
</protein>
<evidence type="ECO:0000259" key="1">
    <source>
        <dbReference type="PROSITE" id="PS51819"/>
    </source>
</evidence>
<keyword evidence="2" id="KW-0560">Oxidoreductase</keyword>
<accession>Q2S7E1</accession>
<proteinExistence type="predicted"/>
<sequence length="137" mass="15664">MRPFHLAFPVTNLDAARAFYVDRFGCAIGRTSERWIDFDFFGHQITAHLVESPQEDAGRNAVDGDSIRVPHFGVILDKSEWEKVRDRITERCDTFLLAPKIRFVGEPGEQGTFFVSDPSGNVLEFKYFNSDADIFRT</sequence>
<dbReference type="Proteomes" id="UP000000238">
    <property type="component" value="Chromosome"/>
</dbReference>
<dbReference type="KEGG" id="hch:HCH_06810"/>
<dbReference type="PANTHER" id="PTHR39434">
    <property type="match status" value="1"/>
</dbReference>
<name>Q2S7E1_HAHCH</name>
<dbReference type="PANTHER" id="PTHR39434:SF1">
    <property type="entry name" value="VOC DOMAIN-CONTAINING PROTEIN"/>
    <property type="match status" value="1"/>
</dbReference>
<dbReference type="Pfam" id="PF00903">
    <property type="entry name" value="Glyoxalase"/>
    <property type="match status" value="1"/>
</dbReference>
<evidence type="ECO:0000313" key="2">
    <source>
        <dbReference type="EMBL" id="ABC33433.1"/>
    </source>
</evidence>
<organism evidence="2 3">
    <name type="scientific">Hahella chejuensis (strain KCTC 2396)</name>
    <dbReference type="NCBI Taxonomy" id="349521"/>
    <lineage>
        <taxon>Bacteria</taxon>
        <taxon>Pseudomonadati</taxon>
        <taxon>Pseudomonadota</taxon>
        <taxon>Gammaproteobacteria</taxon>
        <taxon>Oceanospirillales</taxon>
        <taxon>Hahellaceae</taxon>
        <taxon>Hahella</taxon>
    </lineage>
</organism>
<keyword evidence="3" id="KW-1185">Reference proteome</keyword>
<dbReference type="RefSeq" id="WP_011400483.1">
    <property type="nucleotide sequence ID" value="NC_007645.1"/>
</dbReference>
<gene>
    <name evidence="2" type="ordered locus">HCH_06810</name>
</gene>
<dbReference type="InterPro" id="IPR029068">
    <property type="entry name" value="Glyas_Bleomycin-R_OHBP_Dase"/>
</dbReference>
<dbReference type="eggNOG" id="COG3565">
    <property type="taxonomic scope" value="Bacteria"/>
</dbReference>
<dbReference type="SUPFAM" id="SSF54593">
    <property type="entry name" value="Glyoxalase/Bleomycin resistance protein/Dihydroxybiphenyl dioxygenase"/>
    <property type="match status" value="1"/>
</dbReference>
<dbReference type="HOGENOM" id="CLU_109157_0_1_6"/>